<keyword evidence="6 9" id="KW-0648">Protein biosynthesis</keyword>
<dbReference type="SUPFAM" id="SSF50677">
    <property type="entry name" value="ValRS/IleRS/LeuRS editing domain"/>
    <property type="match status" value="1"/>
</dbReference>
<dbReference type="CDD" id="cd07958">
    <property type="entry name" value="Anticodon_Ia_Leu_BEm"/>
    <property type="match status" value="1"/>
</dbReference>
<feature type="domain" description="Methionyl/Valyl/Leucyl/Isoleucyl-tRNA synthetase anticodon-binding" evidence="13">
    <location>
        <begin position="974"/>
        <end position="1087"/>
    </location>
</feature>
<dbReference type="CDD" id="cd01038">
    <property type="entry name" value="Endonuclease_DUF559"/>
    <property type="match status" value="1"/>
</dbReference>
<dbReference type="Pfam" id="PF08264">
    <property type="entry name" value="Anticodon_1"/>
    <property type="match status" value="1"/>
</dbReference>
<dbReference type="Gene3D" id="1.10.730.10">
    <property type="entry name" value="Isoleucyl-tRNA Synthetase, Domain 1"/>
    <property type="match status" value="2"/>
</dbReference>
<dbReference type="InterPro" id="IPR011335">
    <property type="entry name" value="Restrct_endonuc-II-like"/>
</dbReference>
<feature type="domain" description="Aminoacyl-tRNA synthetase class Ia" evidence="11">
    <location>
        <begin position="893"/>
        <end position="924"/>
    </location>
</feature>
<evidence type="ECO:0000256" key="3">
    <source>
        <dbReference type="ARBA" id="ARBA00022598"/>
    </source>
</evidence>
<dbReference type="SUPFAM" id="SSF47323">
    <property type="entry name" value="Anticodon-binding domain of a subclass of class I aminoacyl-tRNA synthetases"/>
    <property type="match status" value="1"/>
</dbReference>
<evidence type="ECO:0000259" key="12">
    <source>
        <dbReference type="Pfam" id="PF04480"/>
    </source>
</evidence>
<evidence type="ECO:0000256" key="9">
    <source>
        <dbReference type="HAMAP-Rule" id="MF_00049"/>
    </source>
</evidence>
<keyword evidence="3 9" id="KW-0436">Ligase</keyword>
<dbReference type="InterPro" id="IPR002302">
    <property type="entry name" value="Leu-tRNA-ligase"/>
</dbReference>
<keyword evidence="4 9" id="KW-0547">Nucleotide-binding</keyword>
<dbReference type="PANTHER" id="PTHR43740:SF2">
    <property type="entry name" value="LEUCINE--TRNA LIGASE, MITOCHONDRIAL"/>
    <property type="match status" value="1"/>
</dbReference>
<reference evidence="16 17" key="1">
    <citation type="submission" date="2024-09" db="EMBL/GenBank/DDBJ databases">
        <authorList>
            <person name="Sun Q."/>
            <person name="Mori K."/>
        </authorList>
    </citation>
    <scope>NUCLEOTIDE SEQUENCE [LARGE SCALE GENOMIC DNA]</scope>
    <source>
        <strain evidence="16 17">CECT 8286</strain>
    </source>
</reference>
<evidence type="ECO:0000256" key="10">
    <source>
        <dbReference type="RuleBase" id="RU363035"/>
    </source>
</evidence>
<dbReference type="Proteomes" id="UP001589605">
    <property type="component" value="Unassembled WGS sequence"/>
</dbReference>
<evidence type="ECO:0000259" key="14">
    <source>
        <dbReference type="Pfam" id="PF09334"/>
    </source>
</evidence>
<dbReference type="InterPro" id="IPR014729">
    <property type="entry name" value="Rossmann-like_a/b/a_fold"/>
</dbReference>
<dbReference type="Pfam" id="PF00133">
    <property type="entry name" value="tRNA-synt_1"/>
    <property type="match status" value="1"/>
</dbReference>
<evidence type="ECO:0000259" key="11">
    <source>
        <dbReference type="Pfam" id="PF00133"/>
    </source>
</evidence>
<keyword evidence="2 9" id="KW-0963">Cytoplasm</keyword>
<dbReference type="InterPro" id="IPR009008">
    <property type="entry name" value="Val/Leu/Ile-tRNA-synth_edit"/>
</dbReference>
<feature type="domain" description="Methionyl/Leucyl tRNA synthetase" evidence="14">
    <location>
        <begin position="38"/>
        <end position="143"/>
    </location>
</feature>
<protein>
    <recommendedName>
        <fullName evidence="9">Leucine--tRNA ligase</fullName>
        <ecNumber evidence="9">6.1.1.4</ecNumber>
    </recommendedName>
    <alternativeName>
        <fullName evidence="9">Leucyl-tRNA synthetase</fullName>
        <shortName evidence="9">LeuRS</shortName>
    </alternativeName>
</protein>
<keyword evidence="7 9" id="KW-0030">Aminoacyl-tRNA synthetase</keyword>
<dbReference type="InterPro" id="IPR007569">
    <property type="entry name" value="DUF559"/>
</dbReference>
<dbReference type="InterPro" id="IPR025709">
    <property type="entry name" value="Leu_tRNA-synth_edit"/>
</dbReference>
<dbReference type="HAMAP" id="MF_00049_B">
    <property type="entry name" value="Leu_tRNA_synth_B"/>
    <property type="match status" value="1"/>
</dbReference>
<feature type="domain" description="DUF559" evidence="12">
    <location>
        <begin position="322"/>
        <end position="424"/>
    </location>
</feature>
<comment type="similarity">
    <text evidence="1 9 10">Belongs to the class-I aminoacyl-tRNA synthetase family.</text>
</comment>
<feature type="short sequence motif" description="'KMSKS' region" evidence="9">
    <location>
        <begin position="898"/>
        <end position="902"/>
    </location>
</feature>
<dbReference type="SUPFAM" id="SSF52980">
    <property type="entry name" value="Restriction endonuclease-like"/>
    <property type="match status" value="1"/>
</dbReference>
<dbReference type="SUPFAM" id="SSF52374">
    <property type="entry name" value="Nucleotidylyl transferase"/>
    <property type="match status" value="1"/>
</dbReference>
<comment type="caution">
    <text evidence="9">Lacks conserved residue(s) required for the propagation of feature annotation.</text>
</comment>
<dbReference type="Gene3D" id="3.40.50.620">
    <property type="entry name" value="HUPs"/>
    <property type="match status" value="3"/>
</dbReference>
<dbReference type="Gene3D" id="3.90.740.10">
    <property type="entry name" value="Valyl/Leucyl/Isoleucyl-tRNA synthetase, editing domain"/>
    <property type="match status" value="1"/>
</dbReference>
<comment type="caution">
    <text evidence="16">The sequence shown here is derived from an EMBL/GenBank/DDBJ whole genome shotgun (WGS) entry which is preliminary data.</text>
</comment>
<dbReference type="Pfam" id="PF09334">
    <property type="entry name" value="tRNA-synt_1g"/>
    <property type="match status" value="1"/>
</dbReference>
<dbReference type="Pfam" id="PF13603">
    <property type="entry name" value="tRNA-synt_1_2"/>
    <property type="match status" value="1"/>
</dbReference>
<evidence type="ECO:0000313" key="17">
    <source>
        <dbReference type="Proteomes" id="UP001589605"/>
    </source>
</evidence>
<evidence type="ECO:0000256" key="2">
    <source>
        <dbReference type="ARBA" id="ARBA00022490"/>
    </source>
</evidence>
<comment type="catalytic activity">
    <reaction evidence="8 9">
        <text>tRNA(Leu) + L-leucine + ATP = L-leucyl-tRNA(Leu) + AMP + diphosphate</text>
        <dbReference type="Rhea" id="RHEA:11688"/>
        <dbReference type="Rhea" id="RHEA-COMP:9613"/>
        <dbReference type="Rhea" id="RHEA-COMP:9622"/>
        <dbReference type="ChEBI" id="CHEBI:30616"/>
        <dbReference type="ChEBI" id="CHEBI:33019"/>
        <dbReference type="ChEBI" id="CHEBI:57427"/>
        <dbReference type="ChEBI" id="CHEBI:78442"/>
        <dbReference type="ChEBI" id="CHEBI:78494"/>
        <dbReference type="ChEBI" id="CHEBI:456215"/>
        <dbReference type="EC" id="6.1.1.4"/>
    </reaction>
</comment>
<accession>A0ABV5EWZ6</accession>
<feature type="domain" description="Leucyl-tRNA synthetase editing" evidence="15">
    <location>
        <begin position="442"/>
        <end position="602"/>
    </location>
</feature>
<keyword evidence="17" id="KW-1185">Reference proteome</keyword>
<feature type="binding site" evidence="9">
    <location>
        <position position="901"/>
    </location>
    <ligand>
        <name>ATP</name>
        <dbReference type="ChEBI" id="CHEBI:30616"/>
    </ligand>
</feature>
<organism evidence="16 17">
    <name type="scientific">Formosa undariae</name>
    <dbReference type="NCBI Taxonomy" id="1325436"/>
    <lineage>
        <taxon>Bacteria</taxon>
        <taxon>Pseudomonadati</taxon>
        <taxon>Bacteroidota</taxon>
        <taxon>Flavobacteriia</taxon>
        <taxon>Flavobacteriales</taxon>
        <taxon>Flavobacteriaceae</taxon>
        <taxon>Formosa</taxon>
    </lineage>
</organism>
<dbReference type="RefSeq" id="WP_382380380.1">
    <property type="nucleotide sequence ID" value="NZ_JBHMEZ010000001.1"/>
</dbReference>
<keyword evidence="5 9" id="KW-0067">ATP-binding</keyword>
<dbReference type="EMBL" id="JBHMEZ010000001">
    <property type="protein sequence ID" value="MFB9051707.1"/>
    <property type="molecule type" value="Genomic_DNA"/>
</dbReference>
<dbReference type="InterPro" id="IPR002300">
    <property type="entry name" value="aa-tRNA-synth_Ia"/>
</dbReference>
<proteinExistence type="inferred from homology"/>
<evidence type="ECO:0000256" key="8">
    <source>
        <dbReference type="ARBA" id="ARBA00047469"/>
    </source>
</evidence>
<dbReference type="InterPro" id="IPR047216">
    <property type="entry name" value="Endonuclease_DUF559_bact"/>
</dbReference>
<dbReference type="PANTHER" id="PTHR43740">
    <property type="entry name" value="LEUCYL-TRNA SYNTHETASE"/>
    <property type="match status" value="1"/>
</dbReference>
<dbReference type="PROSITE" id="PS00178">
    <property type="entry name" value="AA_TRNA_LIGASE_I"/>
    <property type="match status" value="1"/>
</dbReference>
<evidence type="ECO:0000259" key="13">
    <source>
        <dbReference type="Pfam" id="PF08264"/>
    </source>
</evidence>
<evidence type="ECO:0000259" key="15">
    <source>
        <dbReference type="Pfam" id="PF13603"/>
    </source>
</evidence>
<evidence type="ECO:0000256" key="1">
    <source>
        <dbReference type="ARBA" id="ARBA00005594"/>
    </source>
</evidence>
<dbReference type="EC" id="6.1.1.4" evidence="9"/>
<sequence>MQYHFNDIEAKWQKYWAEHKTFQAKNQSEKPKYYILDMFPYPSGAGLHVGHPLGYIASDIYARYKRHKGFNVLHPQGYDSFGLPAEQYAIQTGQHPAITTETNIATYRRQLDQIGFSFDWSREVRTSNPEYYKWTQWIFVQLFNSWFNNDSAKAEDISTLEALFSAEGNATVNAVCDDNIEPFTAEAWNGFSSEQKQAVLLQYRLTYLAETEVNWCPALGTVLANDEIVNGVSERGGHTVVRKKMTQWSMRISAYAERLLQGLNTIDWTDSLKESQRNWIGKSVGASVTFPILSFPKGEERAGSDKRAGYMTGGDNSHLLLERAKEMRANPTQAEAALWESLRGKKIEHKFRQQHLIEDFIVDFVCLDKRLVVEVDGGIHESQVEADAARTLVLEEKGFKVIRFLNEKVLGDIDGVLNIIKQELSQRESYKSEQATPSGAGGISVFTTRPDTIFGVSFMTLAPEHELVSKIVTEAQKEAVDAYIEKTAKRSERERMADVKTISGVFTGAYAEHPFTKEPIAIWIGDYVLASYGTGAVMAVPCGDQRDYDFAKHFDIAIPNIFEGVDISEAAFAEKGNTKLTNSDFLNGLSYKEASPKAIEALEALGQGEGKTNYRLRDAVFSRQRYWGEPFPVYYVNGKPQMIATEHLPIRLPEVEKYLPTETGEPPLGRADVWAWDTETHTVVSNDNINNTTVFPLELNTMPGWAGSSWYFFRYMEETAKRGDAFASEDALNYWESVDLYIGGSEHATGHLLYSRFWVKFLKDRGFVGIEEPFKKLINQGMILGESLFITKYSLCEKPNEVLLESNGEIVLANSNHDHNDSGAPSVLNIKGKDFGLICEYVYHVPVHLAMGKRIYEKNLGFLLETDRRFEGIIIDQVIWDGEDKNGRFVTLRSEVEKMSKSKYNVVNPDQICAEYGADSLRLYEMFLGPLEQAKPWNTAGITGVHGFLKKLWKLYIGEDAVNVTDAEPTKDNLKTLHKTIKKVQEDIENFSFNTSVSTFMIAVNEFNAQKCVSKSVLEPFLVLLSPYAPHIAEELWSQLGNSESISEAPFPEFDGSHLVESSKVYPISFNGKTRFTLELSLDLKKDEIEEIVMAHEKTQEQLQGRTPKKVIVVPGKIINIVG</sequence>
<evidence type="ECO:0000256" key="7">
    <source>
        <dbReference type="ARBA" id="ARBA00023146"/>
    </source>
</evidence>
<evidence type="ECO:0000256" key="4">
    <source>
        <dbReference type="ARBA" id="ARBA00022741"/>
    </source>
</evidence>
<dbReference type="PRINTS" id="PR00985">
    <property type="entry name" value="TRNASYNTHLEU"/>
</dbReference>
<evidence type="ECO:0000256" key="6">
    <source>
        <dbReference type="ARBA" id="ARBA00022917"/>
    </source>
</evidence>
<dbReference type="Gene3D" id="3.40.960.10">
    <property type="entry name" value="VSR Endonuclease"/>
    <property type="match status" value="1"/>
</dbReference>
<comment type="subcellular location">
    <subcellularLocation>
        <location evidence="9">Cytoplasm</location>
    </subcellularLocation>
</comment>
<gene>
    <name evidence="9" type="primary">leuS</name>
    <name evidence="16" type="ORF">ACFFVB_01335</name>
</gene>
<evidence type="ECO:0000313" key="16">
    <source>
        <dbReference type="EMBL" id="MFB9051707.1"/>
    </source>
</evidence>
<dbReference type="GO" id="GO:0016874">
    <property type="term" value="F:ligase activity"/>
    <property type="evidence" value="ECO:0007669"/>
    <property type="project" value="UniProtKB-KW"/>
</dbReference>
<dbReference type="InterPro" id="IPR001412">
    <property type="entry name" value="aa-tRNA-synth_I_CS"/>
</dbReference>
<name>A0ABV5EWZ6_9FLAO</name>
<dbReference type="InterPro" id="IPR013155">
    <property type="entry name" value="M/V/L/I-tRNA-synth_anticd-bd"/>
</dbReference>
<dbReference type="InterPro" id="IPR009080">
    <property type="entry name" value="tRNAsynth_Ia_anticodon-bd"/>
</dbReference>
<evidence type="ECO:0000256" key="5">
    <source>
        <dbReference type="ARBA" id="ARBA00022840"/>
    </source>
</evidence>
<dbReference type="InterPro" id="IPR015413">
    <property type="entry name" value="Methionyl/Leucyl_tRNA_Synth"/>
</dbReference>
<dbReference type="Pfam" id="PF04480">
    <property type="entry name" value="DUF559"/>
    <property type="match status" value="1"/>
</dbReference>